<evidence type="ECO:0000313" key="1">
    <source>
        <dbReference type="EMBL" id="KAI5663263.1"/>
    </source>
</evidence>
<sequence length="712" mass="78947">MASPPIFLASILSLTCLLPYFWSSTIVLAQSSSSEPISDFVFNGFNESIGNFTLKEAVIKQSGALRLTNNSHNVIGHAFFAKPFPMLNTTSKMVPSFSTYFVFQIVPAIDGEGGYGLAFTLSPAPQFVGGQGGHFLGVFSSSNDRLPSNHIFMVEFDTLNGYEEKIDTEWNHVGININTMDSNPSEAATYYDKNDSKAKENVDFQKGPVQAWIDYDGPNKLLNVTIAPLEFPKKPNRPLISEVIDLSVVMKEKMYAGFSAATGAEKRSAHYILGWSFRLNGISDSLDISRLPILPDDTKSSSLNPILRKALISTFSIVVFFLFVALFVLIYRRRQRRKFEGLEEWELDCPRRLSYKDLYTATKGFKLSNLIGSGGFGEVYKGKLNGTGAEIAVKKISNGSLQGIREFAAEIESLGRLRHKHLVNLQGWCKYKNDLLLVYDYVPNGSLDCFLYSSNDQKNLNWEQRFKILKGIASGLLYLHEEWEQVVIHRDVKSSNVLIDGEMNGRLGDFGLARLYDRSKNCHTTNVVGTIGYIAPELTRTGKASTSSDVFAYGVLLLEIATGKPPILYDPLKGHLPLVDWVIECFQSGKILDAIDPKLKNEFVVEEIEMVLGLGLICSHQKQEFRPSMRQVIRYLNGDDFLPAIDNNNLIGFSSSVMGSSEIGLGFSRLISGDIKTSYSSFEVISSGSTIPVSYRSSSIGEMSSSSFASGR</sequence>
<comment type="caution">
    <text evidence="1">The sequence shown here is derived from an EMBL/GenBank/DDBJ whole genome shotgun (WGS) entry which is preliminary data.</text>
</comment>
<organism evidence="1 2">
    <name type="scientific">Catharanthus roseus</name>
    <name type="common">Madagascar periwinkle</name>
    <name type="synonym">Vinca rosea</name>
    <dbReference type="NCBI Taxonomy" id="4058"/>
    <lineage>
        <taxon>Eukaryota</taxon>
        <taxon>Viridiplantae</taxon>
        <taxon>Streptophyta</taxon>
        <taxon>Embryophyta</taxon>
        <taxon>Tracheophyta</taxon>
        <taxon>Spermatophyta</taxon>
        <taxon>Magnoliopsida</taxon>
        <taxon>eudicotyledons</taxon>
        <taxon>Gunneridae</taxon>
        <taxon>Pentapetalae</taxon>
        <taxon>asterids</taxon>
        <taxon>lamiids</taxon>
        <taxon>Gentianales</taxon>
        <taxon>Apocynaceae</taxon>
        <taxon>Rauvolfioideae</taxon>
        <taxon>Vinceae</taxon>
        <taxon>Catharanthinae</taxon>
        <taxon>Catharanthus</taxon>
    </lineage>
</organism>
<evidence type="ECO:0000313" key="2">
    <source>
        <dbReference type="Proteomes" id="UP001060085"/>
    </source>
</evidence>
<reference evidence="2" key="1">
    <citation type="journal article" date="2023" name="Nat. Plants">
        <title>Single-cell RNA sequencing provides a high-resolution roadmap for understanding the multicellular compartmentation of specialized metabolism.</title>
        <authorList>
            <person name="Sun S."/>
            <person name="Shen X."/>
            <person name="Li Y."/>
            <person name="Li Y."/>
            <person name="Wang S."/>
            <person name="Li R."/>
            <person name="Zhang H."/>
            <person name="Shen G."/>
            <person name="Guo B."/>
            <person name="Wei J."/>
            <person name="Xu J."/>
            <person name="St-Pierre B."/>
            <person name="Chen S."/>
            <person name="Sun C."/>
        </authorList>
    </citation>
    <scope>NUCLEOTIDE SEQUENCE [LARGE SCALE GENOMIC DNA]</scope>
</reference>
<dbReference type="EMBL" id="CM044705">
    <property type="protein sequence ID" value="KAI5663263.1"/>
    <property type="molecule type" value="Genomic_DNA"/>
</dbReference>
<keyword evidence="2" id="KW-1185">Reference proteome</keyword>
<proteinExistence type="predicted"/>
<name>A0ACC0AUZ9_CATRO</name>
<accession>A0ACC0AUZ9</accession>
<dbReference type="Proteomes" id="UP001060085">
    <property type="component" value="Linkage Group LG05"/>
</dbReference>
<protein>
    <submittedName>
        <fullName evidence="1">Uncharacterized protein</fullName>
    </submittedName>
</protein>
<gene>
    <name evidence="1" type="ORF">M9H77_22586</name>
</gene>